<evidence type="ECO:0000313" key="2">
    <source>
        <dbReference type="Proteomes" id="UP001174909"/>
    </source>
</evidence>
<sequence>MKVDNAFDKTELLQHLKTAYALPLQSITFLPEGEDSYGYIATSETGEKYFAKASTSVPDICLQYVSLLRYRCDISGVVAPLETSDGRSRWDLWKVGKDFTDAELDQTAALLATIHLCTNEIDTRPAEKDLVAFTGERFDVVLDGYVERKRNGVTLHVDIFGFYIYEWTLNEIRDYSTKILFKNKDTQQNEYDWESLQDYLPPNRELMEDGIAAIQGTLDKYGVLPK</sequence>
<organism evidence="1 2">
    <name type="scientific">Geodia barretti</name>
    <name type="common">Barrett's horny sponge</name>
    <dbReference type="NCBI Taxonomy" id="519541"/>
    <lineage>
        <taxon>Eukaryota</taxon>
        <taxon>Metazoa</taxon>
        <taxon>Porifera</taxon>
        <taxon>Demospongiae</taxon>
        <taxon>Heteroscleromorpha</taxon>
        <taxon>Tetractinellida</taxon>
        <taxon>Astrophorina</taxon>
        <taxon>Geodiidae</taxon>
        <taxon>Geodia</taxon>
    </lineage>
</organism>
<dbReference type="EMBL" id="CASHTH010004135">
    <property type="protein sequence ID" value="CAI8054018.1"/>
    <property type="molecule type" value="Genomic_DNA"/>
</dbReference>
<gene>
    <name evidence="1" type="ORF">GBAR_LOCUS29524</name>
</gene>
<name>A0AA35TUB0_GEOBA</name>
<evidence type="ECO:0000313" key="1">
    <source>
        <dbReference type="EMBL" id="CAI8054018.1"/>
    </source>
</evidence>
<protein>
    <submittedName>
        <fullName evidence="1">Uncharacterized protein</fullName>
    </submittedName>
</protein>
<accession>A0AA35TUB0</accession>
<reference evidence="1" key="1">
    <citation type="submission" date="2023-03" db="EMBL/GenBank/DDBJ databases">
        <authorList>
            <person name="Steffen K."/>
            <person name="Cardenas P."/>
        </authorList>
    </citation>
    <scope>NUCLEOTIDE SEQUENCE</scope>
</reference>
<proteinExistence type="predicted"/>
<dbReference type="Proteomes" id="UP001174909">
    <property type="component" value="Unassembled WGS sequence"/>
</dbReference>
<keyword evidence="2" id="KW-1185">Reference proteome</keyword>
<dbReference type="AlphaFoldDB" id="A0AA35TUB0"/>
<dbReference type="Gene3D" id="3.30.200.20">
    <property type="entry name" value="Phosphorylase Kinase, domain 1"/>
    <property type="match status" value="1"/>
</dbReference>
<comment type="caution">
    <text evidence="1">The sequence shown here is derived from an EMBL/GenBank/DDBJ whole genome shotgun (WGS) entry which is preliminary data.</text>
</comment>